<evidence type="ECO:0000256" key="1">
    <source>
        <dbReference type="SAM" id="MobiDB-lite"/>
    </source>
</evidence>
<accession>A0A0M0LQM4</accession>
<gene>
    <name evidence="3" type="ORF">Ctob_009875</name>
</gene>
<proteinExistence type="predicted"/>
<feature type="domain" description="Nucleoporin Nup54 alpha-helical" evidence="2">
    <location>
        <begin position="161"/>
        <end position="282"/>
    </location>
</feature>
<name>A0A0M0LQM4_9EUKA</name>
<dbReference type="Proteomes" id="UP000037460">
    <property type="component" value="Unassembled WGS sequence"/>
</dbReference>
<evidence type="ECO:0000259" key="2">
    <source>
        <dbReference type="Pfam" id="PF13874"/>
    </source>
</evidence>
<reference evidence="4" key="1">
    <citation type="journal article" date="2015" name="PLoS Genet.">
        <title>Genome Sequence and Transcriptome Analyses of Chrysochromulina tobin: Metabolic Tools for Enhanced Algal Fitness in the Prominent Order Prymnesiales (Haptophyceae).</title>
        <authorList>
            <person name="Hovde B.T."/>
            <person name="Deodato C.R."/>
            <person name="Hunsperger H.M."/>
            <person name="Ryken S.A."/>
            <person name="Yost W."/>
            <person name="Jha R.K."/>
            <person name="Patterson J."/>
            <person name="Monnat R.J. Jr."/>
            <person name="Barlow S.B."/>
            <person name="Starkenburg S.R."/>
            <person name="Cattolico R.A."/>
        </authorList>
    </citation>
    <scope>NUCLEOTIDE SEQUENCE</scope>
    <source>
        <strain evidence="4">CCMP291</strain>
    </source>
</reference>
<comment type="caution">
    <text evidence="3">The sequence shown here is derived from an EMBL/GenBank/DDBJ whole genome shotgun (WGS) entry which is preliminary data.</text>
</comment>
<dbReference type="EMBL" id="JWZX01000274">
    <property type="protein sequence ID" value="KOO53344.1"/>
    <property type="molecule type" value="Genomic_DNA"/>
</dbReference>
<organism evidence="3 4">
    <name type="scientific">Chrysochromulina tobinii</name>
    <dbReference type="NCBI Taxonomy" id="1460289"/>
    <lineage>
        <taxon>Eukaryota</taxon>
        <taxon>Haptista</taxon>
        <taxon>Haptophyta</taxon>
        <taxon>Prymnesiophyceae</taxon>
        <taxon>Prymnesiales</taxon>
        <taxon>Chrysochromulinaceae</taxon>
        <taxon>Chrysochromulina</taxon>
    </lineage>
</organism>
<dbReference type="AlphaFoldDB" id="A0A0M0LQM4"/>
<keyword evidence="4" id="KW-1185">Reference proteome</keyword>
<dbReference type="InterPro" id="IPR025712">
    <property type="entry name" value="Nup54_alpha-helical_dom"/>
</dbReference>
<feature type="region of interest" description="Disordered" evidence="1">
    <location>
        <begin position="281"/>
        <end position="303"/>
    </location>
</feature>
<dbReference type="Pfam" id="PF13874">
    <property type="entry name" value="Nup54"/>
    <property type="match status" value="1"/>
</dbReference>
<feature type="compositionally biased region" description="Basic and acidic residues" evidence="1">
    <location>
        <begin position="281"/>
        <end position="291"/>
    </location>
</feature>
<sequence length="303" mass="33791">MTGGACRVSSNIFSDGVNVPHRMGTLTSAVYGNISLRVRASSEVRRRLPPASSEARLLLLAAASSEVRRLLLVAASSEAHLRQPPASSEAHRLLLAAASSEVRRLLLVAASSEVRRLRLAAASSEAHRLLLAAASSEAHRLLLAAASSEAHRLLLAVASSEVTGFEELHERRRNQLKMANDIAEFNKKALAIIHTVKDERSLQIDLRFRHYVERQQMLAHRVLKLHAAIERQHINRNERYRHDGGLEPPIEIKEENDIRRLYALEHELRRPISRLHELSSRLEQEAGRDSPARWPSAGLPLTS</sequence>
<evidence type="ECO:0000313" key="4">
    <source>
        <dbReference type="Proteomes" id="UP000037460"/>
    </source>
</evidence>
<protein>
    <recommendedName>
        <fullName evidence="2">Nucleoporin Nup54 alpha-helical domain-containing protein</fullName>
    </recommendedName>
</protein>
<evidence type="ECO:0000313" key="3">
    <source>
        <dbReference type="EMBL" id="KOO53344.1"/>
    </source>
</evidence>